<dbReference type="Proteomes" id="UP000190637">
    <property type="component" value="Unassembled WGS sequence"/>
</dbReference>
<evidence type="ECO:0000259" key="7">
    <source>
        <dbReference type="Pfam" id="PF00248"/>
    </source>
</evidence>
<proteinExistence type="inferred from homology"/>
<dbReference type="PRINTS" id="PR00069">
    <property type="entry name" value="ALDKETRDTASE"/>
</dbReference>
<evidence type="ECO:0000256" key="1">
    <source>
        <dbReference type="ARBA" id="ARBA00007905"/>
    </source>
</evidence>
<dbReference type="Pfam" id="PF00248">
    <property type="entry name" value="Aldo_ket_red"/>
    <property type="match status" value="1"/>
</dbReference>
<dbReference type="InterPro" id="IPR036812">
    <property type="entry name" value="NAD(P)_OxRdtase_dom_sf"/>
</dbReference>
<organism evidence="8 9">
    <name type="scientific">Marinactinospora thermotolerans DSM 45154</name>
    <dbReference type="NCBI Taxonomy" id="1122192"/>
    <lineage>
        <taxon>Bacteria</taxon>
        <taxon>Bacillati</taxon>
        <taxon>Actinomycetota</taxon>
        <taxon>Actinomycetes</taxon>
        <taxon>Streptosporangiales</taxon>
        <taxon>Nocardiopsidaceae</taxon>
        <taxon>Marinactinospora</taxon>
    </lineage>
</organism>
<evidence type="ECO:0000256" key="4">
    <source>
        <dbReference type="PIRSR" id="PIRSR000097-1"/>
    </source>
</evidence>
<evidence type="ECO:0000256" key="3">
    <source>
        <dbReference type="ARBA" id="ARBA00023002"/>
    </source>
</evidence>
<dbReference type="PROSITE" id="PS00798">
    <property type="entry name" value="ALDOKETO_REDUCTASE_1"/>
    <property type="match status" value="1"/>
</dbReference>
<dbReference type="InterPro" id="IPR023210">
    <property type="entry name" value="NADP_OxRdtase_dom"/>
</dbReference>
<keyword evidence="3" id="KW-0560">Oxidoreductase</keyword>
<dbReference type="FunFam" id="3.20.20.100:FF:000015">
    <property type="entry name" value="Oxidoreductase, aldo/keto reductase family"/>
    <property type="match status" value="1"/>
</dbReference>
<protein>
    <submittedName>
        <fullName evidence="8">Aldo/keto reductase</fullName>
    </submittedName>
</protein>
<dbReference type="InterPro" id="IPR018170">
    <property type="entry name" value="Aldo/ket_reductase_CS"/>
</dbReference>
<dbReference type="RefSeq" id="WP_078759763.1">
    <property type="nucleotide sequence ID" value="NZ_FUWS01000001.1"/>
</dbReference>
<sequence>MTTVPDITLNNGVRIPQLGFGVWQVDDAEVVEPVRVALETGYRSIDTAAAYGNERGVGEAIRASGLERSEVFVTSKLWNSDQGYDTTMRAFDATMERLGLDVLDLYLIHWPLPERGTYVETWKALERLYVDGRVRAIGVSNFTVDNLRRIMDEGGIVPAVNQIELHPNLVQTELRDFHARNGIATEAWSPLGQGHLLDDPVIGRIAEAHGHTPAQVILRWHLQLGNIAIPKSVTPERIRANFNVFGFELSEAEMGEISALDAGRRFGPDPVTFNGV</sequence>
<feature type="active site" description="Proton donor" evidence="4">
    <location>
        <position position="51"/>
    </location>
</feature>
<name>A0A1T4KFG9_9ACTN</name>
<dbReference type="SUPFAM" id="SSF51430">
    <property type="entry name" value="NAD(P)-linked oxidoreductase"/>
    <property type="match status" value="1"/>
</dbReference>
<feature type="binding site" evidence="5">
    <location>
        <position position="109"/>
    </location>
    <ligand>
        <name>substrate</name>
    </ligand>
</feature>
<evidence type="ECO:0000256" key="5">
    <source>
        <dbReference type="PIRSR" id="PIRSR000097-2"/>
    </source>
</evidence>
<evidence type="ECO:0000256" key="6">
    <source>
        <dbReference type="PIRSR" id="PIRSR000097-3"/>
    </source>
</evidence>
<evidence type="ECO:0000313" key="9">
    <source>
        <dbReference type="Proteomes" id="UP000190637"/>
    </source>
</evidence>
<dbReference type="PANTHER" id="PTHR43827">
    <property type="entry name" value="2,5-DIKETO-D-GLUCONIC ACID REDUCTASE"/>
    <property type="match status" value="1"/>
</dbReference>
<dbReference type="AlphaFoldDB" id="A0A1T4KFG9"/>
<reference evidence="8 9" key="1">
    <citation type="submission" date="2017-02" db="EMBL/GenBank/DDBJ databases">
        <authorList>
            <person name="Peterson S.W."/>
        </authorList>
    </citation>
    <scope>NUCLEOTIDE SEQUENCE [LARGE SCALE GENOMIC DNA]</scope>
    <source>
        <strain evidence="8 9">DSM 45154</strain>
    </source>
</reference>
<accession>A0A1T4KFG9</accession>
<dbReference type="PANTHER" id="PTHR43827:SF3">
    <property type="entry name" value="NADP-DEPENDENT OXIDOREDUCTASE DOMAIN-CONTAINING PROTEIN"/>
    <property type="match status" value="1"/>
</dbReference>
<dbReference type="OrthoDB" id="9804790at2"/>
<dbReference type="PROSITE" id="PS00063">
    <property type="entry name" value="ALDOKETO_REDUCTASE_3"/>
    <property type="match status" value="1"/>
</dbReference>
<feature type="site" description="Lowers pKa of active site Tyr" evidence="6">
    <location>
        <position position="76"/>
    </location>
</feature>
<keyword evidence="9" id="KW-1185">Reference proteome</keyword>
<dbReference type="EMBL" id="FUWS01000001">
    <property type="protein sequence ID" value="SJZ41150.1"/>
    <property type="molecule type" value="Genomic_DNA"/>
</dbReference>
<dbReference type="PIRSF" id="PIRSF000097">
    <property type="entry name" value="AKR"/>
    <property type="match status" value="1"/>
</dbReference>
<evidence type="ECO:0000313" key="8">
    <source>
        <dbReference type="EMBL" id="SJZ41150.1"/>
    </source>
</evidence>
<feature type="domain" description="NADP-dependent oxidoreductase" evidence="7">
    <location>
        <begin position="18"/>
        <end position="261"/>
    </location>
</feature>
<dbReference type="Gene3D" id="3.20.20.100">
    <property type="entry name" value="NADP-dependent oxidoreductase domain"/>
    <property type="match status" value="1"/>
</dbReference>
<gene>
    <name evidence="8" type="ORF">SAMN02745673_00349</name>
</gene>
<evidence type="ECO:0000256" key="2">
    <source>
        <dbReference type="ARBA" id="ARBA00022857"/>
    </source>
</evidence>
<dbReference type="STRING" id="1122192.SAMN02745673_00349"/>
<dbReference type="GO" id="GO:0016616">
    <property type="term" value="F:oxidoreductase activity, acting on the CH-OH group of donors, NAD or NADP as acceptor"/>
    <property type="evidence" value="ECO:0007669"/>
    <property type="project" value="UniProtKB-ARBA"/>
</dbReference>
<dbReference type="PROSITE" id="PS00062">
    <property type="entry name" value="ALDOKETO_REDUCTASE_2"/>
    <property type="match status" value="1"/>
</dbReference>
<comment type="similarity">
    <text evidence="1">Belongs to the aldo/keto reductase family.</text>
</comment>
<dbReference type="InterPro" id="IPR020471">
    <property type="entry name" value="AKR"/>
</dbReference>
<keyword evidence="2" id="KW-0521">NADP</keyword>